<sequence length="25" mass="2453">MKKTIIASSLAVGLGLVAGNVSHAD</sequence>
<name>A0A7Z7YT47_STACP</name>
<proteinExistence type="predicted"/>
<comment type="caution">
    <text evidence="1">The sequence shown here is derived from an EMBL/GenBank/DDBJ whole genome shotgun (WGS) entry which is preliminary data.</text>
</comment>
<feature type="non-terminal residue" evidence="1">
    <location>
        <position position="25"/>
    </location>
</feature>
<gene>
    <name evidence="1" type="ORF">EQ811_15360</name>
</gene>
<evidence type="ECO:0000313" key="1">
    <source>
        <dbReference type="EMBL" id="TBW68571.1"/>
    </source>
</evidence>
<dbReference type="EMBL" id="SCHC01000530">
    <property type="protein sequence ID" value="TBW68571.1"/>
    <property type="molecule type" value="Genomic_DNA"/>
</dbReference>
<evidence type="ECO:0000313" key="2">
    <source>
        <dbReference type="Proteomes" id="UP000291949"/>
    </source>
</evidence>
<organism evidence="1 2">
    <name type="scientific">Staphylococcus capitis</name>
    <dbReference type="NCBI Taxonomy" id="29388"/>
    <lineage>
        <taxon>Bacteria</taxon>
        <taxon>Bacillati</taxon>
        <taxon>Bacillota</taxon>
        <taxon>Bacilli</taxon>
        <taxon>Bacillales</taxon>
        <taxon>Staphylococcaceae</taxon>
        <taxon>Staphylococcus</taxon>
    </lineage>
</organism>
<protein>
    <submittedName>
        <fullName evidence="1">Transglycosylase</fullName>
    </submittedName>
</protein>
<accession>A0A7Z7YT47</accession>
<reference evidence="1 2" key="1">
    <citation type="journal article" date="2019" name="Sci. Transl. Med.">
        <title>Quorum sensing between bacterial species on the skin protects against epidermal injury in atopic dermatitis.</title>
        <authorList>
            <person name="Williams M.R."/>
        </authorList>
    </citation>
    <scope>NUCLEOTIDE SEQUENCE [LARGE SCALE GENOMIC DNA]</scope>
    <source>
        <strain evidence="1 2">H8</strain>
    </source>
</reference>
<dbReference type="Proteomes" id="UP000291949">
    <property type="component" value="Unassembled WGS sequence"/>
</dbReference>
<dbReference type="AlphaFoldDB" id="A0A7Z7YT47"/>